<keyword evidence="4 8" id="KW-0479">Metal-binding</keyword>
<reference evidence="10 11" key="1">
    <citation type="submission" date="2016-11" db="EMBL/GenBank/DDBJ databases">
        <title>Draft Genome Assembly of Colletotrichum chlorophyti a pathogen of herbaceous plants.</title>
        <authorList>
            <person name="Gan P."/>
            <person name="Narusaka M."/>
            <person name="Tsushima A."/>
            <person name="Narusaka Y."/>
            <person name="Takano Y."/>
            <person name="Shirasu K."/>
        </authorList>
    </citation>
    <scope>NUCLEOTIDE SEQUENCE [LARGE SCALE GENOMIC DNA]</scope>
    <source>
        <strain evidence="10 11">NTL11</strain>
    </source>
</reference>
<dbReference type="GO" id="GO:0004497">
    <property type="term" value="F:monooxygenase activity"/>
    <property type="evidence" value="ECO:0007669"/>
    <property type="project" value="UniProtKB-KW"/>
</dbReference>
<dbReference type="SUPFAM" id="SSF48264">
    <property type="entry name" value="Cytochrome P450"/>
    <property type="match status" value="1"/>
</dbReference>
<dbReference type="EMBL" id="MPGH01000017">
    <property type="protein sequence ID" value="OLN96574.1"/>
    <property type="molecule type" value="Genomic_DNA"/>
</dbReference>
<dbReference type="InterPro" id="IPR002401">
    <property type="entry name" value="Cyt_P450_E_grp-I"/>
</dbReference>
<evidence type="ECO:0000256" key="6">
    <source>
        <dbReference type="ARBA" id="ARBA00023004"/>
    </source>
</evidence>
<evidence type="ECO:0000256" key="8">
    <source>
        <dbReference type="PIRSR" id="PIRSR602401-1"/>
    </source>
</evidence>
<dbReference type="OrthoDB" id="10029320at2759"/>
<dbReference type="GO" id="GO:0020037">
    <property type="term" value="F:heme binding"/>
    <property type="evidence" value="ECO:0007669"/>
    <property type="project" value="InterPro"/>
</dbReference>
<dbReference type="STRING" id="708187.A0A1Q8S536"/>
<comment type="caution">
    <text evidence="10">The sequence shown here is derived from an EMBL/GenBank/DDBJ whole genome shotgun (WGS) entry which is preliminary data.</text>
</comment>
<dbReference type="Proteomes" id="UP000186583">
    <property type="component" value="Unassembled WGS sequence"/>
</dbReference>
<keyword evidence="7 10" id="KW-0503">Monooxygenase</keyword>
<protein>
    <submittedName>
        <fullName evidence="10">p450 monooxygenase AflN 1</fullName>
    </submittedName>
</protein>
<evidence type="ECO:0000256" key="5">
    <source>
        <dbReference type="ARBA" id="ARBA00023002"/>
    </source>
</evidence>
<dbReference type="PRINTS" id="PR00385">
    <property type="entry name" value="P450"/>
</dbReference>
<sequence>MILCDANAASQLDSFVLGKGSDIIEPLEGVTGGRSLLTMRGEEWKRWRQLFNGGFSAGYMTGLAPSIADEVAIFRQKLLGRCSLGQSSVFQLEELTLRLAFDIIGSVVLTLPYCYYLLSQNPEILSHVIEKHHNGFGTDPSETQDTIHEEPQRLNEIPYTTAYIKEVLRIFPPAAALRRARPDLDIVDGNGCVHPTEGCNAFTLNLAVHRNPKHWKDPDTCIPERWLVGPEDPLYPPKGAWRPFEWGPRSCIGQTLAMTVLKIGLLMTVREFSITPAYDEWDQLHPRSGVKTSNGNRAYQAANGGGGARPADRLPVRVELRKQ</sequence>
<dbReference type="Pfam" id="PF00067">
    <property type="entry name" value="p450"/>
    <property type="match status" value="1"/>
</dbReference>
<dbReference type="AlphaFoldDB" id="A0A1Q8S536"/>
<dbReference type="GO" id="GO:0016705">
    <property type="term" value="F:oxidoreductase activity, acting on paired donors, with incorporation or reduction of molecular oxygen"/>
    <property type="evidence" value="ECO:0007669"/>
    <property type="project" value="InterPro"/>
</dbReference>
<dbReference type="Gene3D" id="1.10.630.10">
    <property type="entry name" value="Cytochrome P450"/>
    <property type="match status" value="2"/>
</dbReference>
<feature type="binding site" description="axial binding residue" evidence="8">
    <location>
        <position position="251"/>
    </location>
    <ligand>
        <name>heme</name>
        <dbReference type="ChEBI" id="CHEBI:30413"/>
    </ligand>
    <ligandPart>
        <name>Fe</name>
        <dbReference type="ChEBI" id="CHEBI:18248"/>
    </ligandPart>
</feature>
<name>A0A1Q8S536_9PEZI</name>
<dbReference type="GO" id="GO:0005506">
    <property type="term" value="F:iron ion binding"/>
    <property type="evidence" value="ECO:0007669"/>
    <property type="project" value="InterPro"/>
</dbReference>
<evidence type="ECO:0000313" key="10">
    <source>
        <dbReference type="EMBL" id="OLN96574.1"/>
    </source>
</evidence>
<dbReference type="PANTHER" id="PTHR24305">
    <property type="entry name" value="CYTOCHROME P450"/>
    <property type="match status" value="1"/>
</dbReference>
<dbReference type="InterPro" id="IPR050121">
    <property type="entry name" value="Cytochrome_P450_monoxygenase"/>
</dbReference>
<proteinExistence type="predicted"/>
<keyword evidence="11" id="KW-1185">Reference proteome</keyword>
<dbReference type="PRINTS" id="PR00463">
    <property type="entry name" value="EP450I"/>
</dbReference>
<comment type="pathway">
    <text evidence="2">Secondary metabolite biosynthesis.</text>
</comment>
<comment type="cofactor">
    <cofactor evidence="1 8">
        <name>heme</name>
        <dbReference type="ChEBI" id="CHEBI:30413"/>
    </cofactor>
</comment>
<evidence type="ECO:0000256" key="4">
    <source>
        <dbReference type="ARBA" id="ARBA00022723"/>
    </source>
</evidence>
<evidence type="ECO:0000256" key="3">
    <source>
        <dbReference type="ARBA" id="ARBA00022617"/>
    </source>
</evidence>
<keyword evidence="6 8" id="KW-0408">Iron</keyword>
<accession>A0A1Q8S536</accession>
<evidence type="ECO:0000256" key="1">
    <source>
        <dbReference type="ARBA" id="ARBA00001971"/>
    </source>
</evidence>
<gene>
    <name evidence="10" type="ORF">CCHL11_00676</name>
</gene>
<dbReference type="InterPro" id="IPR001128">
    <property type="entry name" value="Cyt_P450"/>
</dbReference>
<evidence type="ECO:0000313" key="11">
    <source>
        <dbReference type="Proteomes" id="UP000186583"/>
    </source>
</evidence>
<keyword evidence="3 8" id="KW-0349">Heme</keyword>
<feature type="region of interest" description="Disordered" evidence="9">
    <location>
        <begin position="287"/>
        <end position="314"/>
    </location>
</feature>
<evidence type="ECO:0000256" key="7">
    <source>
        <dbReference type="ARBA" id="ARBA00023033"/>
    </source>
</evidence>
<dbReference type="InterPro" id="IPR036396">
    <property type="entry name" value="Cyt_P450_sf"/>
</dbReference>
<evidence type="ECO:0000256" key="9">
    <source>
        <dbReference type="SAM" id="MobiDB-lite"/>
    </source>
</evidence>
<evidence type="ECO:0000256" key="2">
    <source>
        <dbReference type="ARBA" id="ARBA00005179"/>
    </source>
</evidence>
<organism evidence="10 11">
    <name type="scientific">Colletotrichum chlorophyti</name>
    <dbReference type="NCBI Taxonomy" id="708187"/>
    <lineage>
        <taxon>Eukaryota</taxon>
        <taxon>Fungi</taxon>
        <taxon>Dikarya</taxon>
        <taxon>Ascomycota</taxon>
        <taxon>Pezizomycotina</taxon>
        <taxon>Sordariomycetes</taxon>
        <taxon>Hypocreomycetidae</taxon>
        <taxon>Glomerellales</taxon>
        <taxon>Glomerellaceae</taxon>
        <taxon>Colletotrichum</taxon>
    </lineage>
</organism>
<keyword evidence="5" id="KW-0560">Oxidoreductase</keyword>
<dbReference type="PANTHER" id="PTHR24305:SF107">
    <property type="entry name" value="P450, PUTATIVE (EUROFUNG)-RELATED"/>
    <property type="match status" value="1"/>
</dbReference>